<feature type="compositionally biased region" description="Basic and acidic residues" evidence="1">
    <location>
        <begin position="1"/>
        <end position="10"/>
    </location>
</feature>
<dbReference type="AlphaFoldDB" id="A0A4U5JGF3"/>
<name>A0A4U5JGF3_9EURY</name>
<reference evidence="2 3" key="1">
    <citation type="submission" date="2019-04" db="EMBL/GenBank/DDBJ databases">
        <title>Natronomonas sp. F20-122 a newhaloarchaeon isolated from a saline saltern of Isla Bacuta, Huelva, Spain.</title>
        <authorList>
            <person name="Duran-Viseras A."/>
            <person name="Sanchez-Porro C."/>
            <person name="Ventosa A."/>
        </authorList>
    </citation>
    <scope>NUCLEOTIDE SEQUENCE [LARGE SCALE GENOMIC DNA]</scope>
    <source>
        <strain evidence="2 3">F20-122</strain>
    </source>
</reference>
<accession>A0A4U5JGF3</accession>
<comment type="caution">
    <text evidence="2">The sequence shown here is derived from an EMBL/GenBank/DDBJ whole genome shotgun (WGS) entry which is preliminary data.</text>
</comment>
<organism evidence="2 3">
    <name type="scientific">Natronomonas salsuginis</name>
    <dbReference type="NCBI Taxonomy" id="2217661"/>
    <lineage>
        <taxon>Archaea</taxon>
        <taxon>Methanobacteriati</taxon>
        <taxon>Methanobacteriota</taxon>
        <taxon>Stenosarchaea group</taxon>
        <taxon>Halobacteria</taxon>
        <taxon>Halobacteriales</taxon>
        <taxon>Natronomonadaceae</taxon>
        <taxon>Natronomonas</taxon>
    </lineage>
</organism>
<feature type="region of interest" description="Disordered" evidence="1">
    <location>
        <begin position="1"/>
        <end position="21"/>
    </location>
</feature>
<sequence length="179" mass="19692">MPIRPRDLRTRGVPSRKPVRPERELPFDDMLYLLAESVATAQAKLDLSTAEVLETLAETEVDVVPQLTRRIDGEGRVRTDAAPAESRSLLDLGFTPTRYQFSEATIDIGLDISVTEAETTDSESSGRELGLRAGTYELTEQRKFDRNVTANAQIRAVLQPVPVPIGLQPAESRDDGGES</sequence>
<evidence type="ECO:0000313" key="2">
    <source>
        <dbReference type="EMBL" id="TKR28314.1"/>
    </source>
</evidence>
<keyword evidence="3" id="KW-1185">Reference proteome</keyword>
<protein>
    <submittedName>
        <fullName evidence="2">Uncharacterized protein</fullName>
    </submittedName>
</protein>
<dbReference type="EMBL" id="QKNX01000001">
    <property type="protein sequence ID" value="TKR28314.1"/>
    <property type="molecule type" value="Genomic_DNA"/>
</dbReference>
<evidence type="ECO:0000256" key="1">
    <source>
        <dbReference type="SAM" id="MobiDB-lite"/>
    </source>
</evidence>
<dbReference type="OrthoDB" id="327558at2157"/>
<dbReference type="Proteomes" id="UP000308037">
    <property type="component" value="Unassembled WGS sequence"/>
</dbReference>
<evidence type="ECO:0000313" key="3">
    <source>
        <dbReference type="Proteomes" id="UP000308037"/>
    </source>
</evidence>
<dbReference type="RefSeq" id="WP_137275616.1">
    <property type="nucleotide sequence ID" value="NZ_QKNX01000001.1"/>
</dbReference>
<proteinExistence type="predicted"/>
<gene>
    <name evidence="2" type="ORF">DM868_04400</name>
</gene>